<comment type="caution">
    <text evidence="2">The sequence shown here is derived from an EMBL/GenBank/DDBJ whole genome shotgun (WGS) entry which is preliminary data.</text>
</comment>
<feature type="region of interest" description="Disordered" evidence="1">
    <location>
        <begin position="66"/>
        <end position="86"/>
    </location>
</feature>
<evidence type="ECO:0000313" key="3">
    <source>
        <dbReference type="Proteomes" id="UP000499080"/>
    </source>
</evidence>
<proteinExistence type="predicted"/>
<dbReference type="EMBL" id="BGPR01096008">
    <property type="protein sequence ID" value="GBM40543.1"/>
    <property type="molecule type" value="Genomic_DNA"/>
</dbReference>
<name>A0A4Y2FHI9_ARAVE</name>
<sequence>MEQSEDRFSSTTGVASEYAFNTRTVKPTINRNSRTVIWNFLDDDSSDEGINGPFFEYWLAGEKQAYNRPPTPSKPYNPNDMEFWDE</sequence>
<organism evidence="2 3">
    <name type="scientific">Araneus ventricosus</name>
    <name type="common">Orbweaver spider</name>
    <name type="synonym">Epeira ventricosa</name>
    <dbReference type="NCBI Taxonomy" id="182803"/>
    <lineage>
        <taxon>Eukaryota</taxon>
        <taxon>Metazoa</taxon>
        <taxon>Ecdysozoa</taxon>
        <taxon>Arthropoda</taxon>
        <taxon>Chelicerata</taxon>
        <taxon>Arachnida</taxon>
        <taxon>Araneae</taxon>
        <taxon>Araneomorphae</taxon>
        <taxon>Entelegynae</taxon>
        <taxon>Araneoidea</taxon>
        <taxon>Araneidae</taxon>
        <taxon>Araneus</taxon>
    </lineage>
</organism>
<dbReference type="AlphaFoldDB" id="A0A4Y2FHI9"/>
<evidence type="ECO:0000313" key="2">
    <source>
        <dbReference type="EMBL" id="GBM40543.1"/>
    </source>
</evidence>
<dbReference type="Proteomes" id="UP000499080">
    <property type="component" value="Unassembled WGS sequence"/>
</dbReference>
<evidence type="ECO:0000256" key="1">
    <source>
        <dbReference type="SAM" id="MobiDB-lite"/>
    </source>
</evidence>
<accession>A0A4Y2FHI9</accession>
<keyword evidence="3" id="KW-1185">Reference proteome</keyword>
<reference evidence="2 3" key="1">
    <citation type="journal article" date="2019" name="Sci. Rep.">
        <title>Orb-weaving spider Araneus ventricosus genome elucidates the spidroin gene catalogue.</title>
        <authorList>
            <person name="Kono N."/>
            <person name="Nakamura H."/>
            <person name="Ohtoshi R."/>
            <person name="Moran D.A.P."/>
            <person name="Shinohara A."/>
            <person name="Yoshida Y."/>
            <person name="Fujiwara M."/>
            <person name="Mori M."/>
            <person name="Tomita M."/>
            <person name="Arakawa K."/>
        </authorList>
    </citation>
    <scope>NUCLEOTIDE SEQUENCE [LARGE SCALE GENOMIC DNA]</scope>
</reference>
<feature type="non-terminal residue" evidence="2">
    <location>
        <position position="86"/>
    </location>
</feature>
<gene>
    <name evidence="2" type="ORF">AVEN_199473_1</name>
</gene>
<protein>
    <submittedName>
        <fullName evidence="2">Uncharacterized protein</fullName>
    </submittedName>
</protein>